<proteinExistence type="predicted"/>
<evidence type="ECO:0000256" key="1">
    <source>
        <dbReference type="SAM" id="MobiDB-lite"/>
    </source>
</evidence>
<organism evidence="2">
    <name type="scientific">Culex pipiens</name>
    <name type="common">House mosquito</name>
    <dbReference type="NCBI Taxonomy" id="7175"/>
    <lineage>
        <taxon>Eukaryota</taxon>
        <taxon>Metazoa</taxon>
        <taxon>Ecdysozoa</taxon>
        <taxon>Arthropoda</taxon>
        <taxon>Hexapoda</taxon>
        <taxon>Insecta</taxon>
        <taxon>Pterygota</taxon>
        <taxon>Neoptera</taxon>
        <taxon>Endopterygota</taxon>
        <taxon>Diptera</taxon>
        <taxon>Nematocera</taxon>
        <taxon>Culicoidea</taxon>
        <taxon>Culicidae</taxon>
        <taxon>Culicinae</taxon>
        <taxon>Culicini</taxon>
        <taxon>Culex</taxon>
        <taxon>Culex</taxon>
    </lineage>
</organism>
<name>A0A8D8BXL3_CULPI</name>
<accession>A0A8D8BXL3</accession>
<reference evidence="2" key="1">
    <citation type="submission" date="2021-05" db="EMBL/GenBank/DDBJ databases">
        <authorList>
            <person name="Alioto T."/>
            <person name="Alioto T."/>
            <person name="Gomez Garrido J."/>
        </authorList>
    </citation>
    <scope>NUCLEOTIDE SEQUENCE</scope>
</reference>
<feature type="region of interest" description="Disordered" evidence="1">
    <location>
        <begin position="88"/>
        <end position="107"/>
    </location>
</feature>
<feature type="compositionally biased region" description="Polar residues" evidence="1">
    <location>
        <begin position="96"/>
        <end position="107"/>
    </location>
</feature>
<sequence>MAIHPGYDQIRVHQRHCSCCTTWHSPVLPGSTQIHHRLGSIRNHLRPGSNLILPDSTRNLPCSSRILQDSIQKFLGLIRNHPCSIPSLPGSIRNRPGSSRYQTMAIP</sequence>
<evidence type="ECO:0000313" key="2">
    <source>
        <dbReference type="EMBL" id="CAG6483451.1"/>
    </source>
</evidence>
<dbReference type="EMBL" id="HBUE01096323">
    <property type="protein sequence ID" value="CAG6483451.1"/>
    <property type="molecule type" value="Transcribed_RNA"/>
</dbReference>
<dbReference type="AlphaFoldDB" id="A0A8D8BXL3"/>
<protein>
    <submittedName>
        <fullName evidence="2">(northern house mosquito) hypothetical protein</fullName>
    </submittedName>
</protein>